<keyword evidence="2" id="KW-1185">Reference proteome</keyword>
<dbReference type="Gene3D" id="1.10.287.1080">
    <property type="entry name" value="MazG-like"/>
    <property type="match status" value="1"/>
</dbReference>
<organism evidence="1 2">
    <name type="scientific">Hypericibacter terrae</name>
    <dbReference type="NCBI Taxonomy" id="2602015"/>
    <lineage>
        <taxon>Bacteria</taxon>
        <taxon>Pseudomonadati</taxon>
        <taxon>Pseudomonadota</taxon>
        <taxon>Alphaproteobacteria</taxon>
        <taxon>Rhodospirillales</taxon>
        <taxon>Dongiaceae</taxon>
        <taxon>Hypericibacter</taxon>
    </lineage>
</organism>
<reference evidence="1 2" key="1">
    <citation type="submission" date="2019-08" db="EMBL/GenBank/DDBJ databases">
        <title>Hyperibacter terrae gen. nov., sp. nov. and Hyperibacter viscosus sp. nov., two new members in the family Rhodospirillaceae isolated from the rhizosphere of Hypericum perforatum.</title>
        <authorList>
            <person name="Noviana Z."/>
        </authorList>
    </citation>
    <scope>NUCLEOTIDE SEQUENCE [LARGE SCALE GENOMIC DNA]</scope>
    <source>
        <strain evidence="1 2">R5913</strain>
    </source>
</reference>
<dbReference type="SUPFAM" id="SSF101386">
    <property type="entry name" value="all-alpha NTP pyrophosphatases"/>
    <property type="match status" value="1"/>
</dbReference>
<evidence type="ECO:0000313" key="1">
    <source>
        <dbReference type="EMBL" id="QEX18532.1"/>
    </source>
</evidence>
<sequence length="144" mass="15662">MHTPATTAPLDMSPDAVEARIRDAAIAEAATIDVGFVNSFRQIQARVQANAAAKGFWFEGQTRNKAEMIALMHSELSEALEAIRHGNPADKHCPEFDNLSIELADTVIRIMDFAQGFNLPVAEAIVAKTLFNATRPLMHGGKAF</sequence>
<proteinExistence type="predicted"/>
<dbReference type="AlphaFoldDB" id="A0A5J6MLQ1"/>
<accession>A0A5J6MLQ1</accession>
<dbReference type="EMBL" id="CP042906">
    <property type="protein sequence ID" value="QEX18532.1"/>
    <property type="molecule type" value="Genomic_DNA"/>
</dbReference>
<dbReference type="RefSeq" id="WP_151178682.1">
    <property type="nucleotide sequence ID" value="NZ_CP042906.1"/>
</dbReference>
<evidence type="ECO:0008006" key="3">
    <source>
        <dbReference type="Google" id="ProtNLM"/>
    </source>
</evidence>
<protein>
    <recommendedName>
        <fullName evidence="3">NTP pyrophosphohydrolase MazG putative catalytic core domain-containing protein</fullName>
    </recommendedName>
</protein>
<dbReference type="KEGG" id="htq:FRZ44_38390"/>
<name>A0A5J6MLQ1_9PROT</name>
<dbReference type="Proteomes" id="UP000326202">
    <property type="component" value="Chromosome"/>
</dbReference>
<dbReference type="CDD" id="cd11542">
    <property type="entry name" value="NTP-PPase_u5"/>
    <property type="match status" value="1"/>
</dbReference>
<evidence type="ECO:0000313" key="2">
    <source>
        <dbReference type="Proteomes" id="UP000326202"/>
    </source>
</evidence>
<gene>
    <name evidence="1" type="ORF">FRZ44_38390</name>
</gene>
<dbReference type="OrthoDB" id="8728704at2"/>